<protein>
    <submittedName>
        <fullName evidence="1">Uncharacterized protein</fullName>
    </submittedName>
</protein>
<evidence type="ECO:0000313" key="1">
    <source>
        <dbReference type="EMBL" id="VDP21205.1"/>
    </source>
</evidence>
<accession>A0A183MKE0</accession>
<dbReference type="EMBL" id="UZAI01017160">
    <property type="protein sequence ID" value="VDP21205.1"/>
    <property type="molecule type" value="Genomic_DNA"/>
</dbReference>
<proteinExistence type="predicted"/>
<evidence type="ECO:0000313" key="2">
    <source>
        <dbReference type="Proteomes" id="UP000277204"/>
    </source>
</evidence>
<organism evidence="1 2">
    <name type="scientific">Schistosoma margrebowiei</name>
    <dbReference type="NCBI Taxonomy" id="48269"/>
    <lineage>
        <taxon>Eukaryota</taxon>
        <taxon>Metazoa</taxon>
        <taxon>Spiralia</taxon>
        <taxon>Lophotrochozoa</taxon>
        <taxon>Platyhelminthes</taxon>
        <taxon>Trematoda</taxon>
        <taxon>Digenea</taxon>
        <taxon>Strigeidida</taxon>
        <taxon>Schistosomatoidea</taxon>
        <taxon>Schistosomatidae</taxon>
        <taxon>Schistosoma</taxon>
    </lineage>
</organism>
<reference evidence="1 2" key="1">
    <citation type="submission" date="2018-11" db="EMBL/GenBank/DDBJ databases">
        <authorList>
            <consortium name="Pathogen Informatics"/>
        </authorList>
    </citation>
    <scope>NUCLEOTIDE SEQUENCE [LARGE SCALE GENOMIC DNA]</scope>
    <source>
        <strain evidence="1 2">Zambia</strain>
    </source>
</reference>
<sequence length="141" mass="16198">MVIRQINSGKAAAHDNIPAGALNTEYNGQLGINKTIWTSQMTCPSIGSNIHKAKSKIFKYNTEHRPNYTGWRNSDRCGIPHVPGKHNRLTWRIRCRRKGEDWKSKVSISIIEEHKELKTTVSQYQSGNLQYERQDSFTVRS</sequence>
<gene>
    <name evidence="1" type="ORF">SMRZ_LOCUS16515</name>
</gene>
<name>A0A183MKE0_9TREM</name>
<dbReference type="Proteomes" id="UP000277204">
    <property type="component" value="Unassembled WGS sequence"/>
</dbReference>
<keyword evidence="2" id="KW-1185">Reference proteome</keyword>
<dbReference type="AlphaFoldDB" id="A0A183MKE0"/>